<gene>
    <name evidence="9" type="primary">11435832</name>
    <name evidence="7" type="ordered locus">MTR_7g072900</name>
    <name evidence="8" type="ORF">MtrunA17_Chr7g0244681</name>
</gene>
<comment type="similarity">
    <text evidence="1 4">Belongs to the plant LTP family.</text>
</comment>
<dbReference type="EnsemblPlants" id="AES79811">
    <property type="protein sequence ID" value="AES79811"/>
    <property type="gene ID" value="MTR_7g072900"/>
</dbReference>
<dbReference type="Gramene" id="rna41185">
    <property type="protein sequence ID" value="RHN46666.1"/>
    <property type="gene ID" value="gene41185"/>
</dbReference>
<feature type="domain" description="Bifunctional inhibitor/plant lipid transfer protein/seed storage helical" evidence="6">
    <location>
        <begin position="30"/>
        <end position="115"/>
    </location>
</feature>
<evidence type="ECO:0000256" key="1">
    <source>
        <dbReference type="ARBA" id="ARBA00009748"/>
    </source>
</evidence>
<accession>G7KX51</accession>
<organism evidence="7 10">
    <name type="scientific">Medicago truncatula</name>
    <name type="common">Barrel medic</name>
    <name type="synonym">Medicago tribuloides</name>
    <dbReference type="NCBI Taxonomy" id="3880"/>
    <lineage>
        <taxon>Eukaryota</taxon>
        <taxon>Viridiplantae</taxon>
        <taxon>Streptophyta</taxon>
        <taxon>Embryophyta</taxon>
        <taxon>Tracheophyta</taxon>
        <taxon>Spermatophyta</taxon>
        <taxon>Magnoliopsida</taxon>
        <taxon>eudicotyledons</taxon>
        <taxon>Gunneridae</taxon>
        <taxon>Pentapetalae</taxon>
        <taxon>rosids</taxon>
        <taxon>fabids</taxon>
        <taxon>Fabales</taxon>
        <taxon>Fabaceae</taxon>
        <taxon>Papilionoideae</taxon>
        <taxon>50 kb inversion clade</taxon>
        <taxon>NPAAA clade</taxon>
        <taxon>Hologalegina</taxon>
        <taxon>IRL clade</taxon>
        <taxon>Trifolieae</taxon>
        <taxon>Medicago</taxon>
    </lineage>
</organism>
<proteinExistence type="inferred from homology"/>
<keyword evidence="4" id="KW-0446">Lipid-binding</keyword>
<evidence type="ECO:0000256" key="3">
    <source>
        <dbReference type="ARBA" id="ARBA00023157"/>
    </source>
</evidence>
<dbReference type="OrthoDB" id="1890443at2759"/>
<keyword evidence="10" id="KW-1185">Reference proteome</keyword>
<keyword evidence="3" id="KW-1015">Disulfide bond</keyword>
<comment type="function">
    <text evidence="4">Plant non-specific lipid-transfer proteins transfer phospholipids as well as galactolipids across membranes. May play a role in wax or cutin deposition in the cell walls of expanding epidermal cells and certain secretory tissues.</text>
</comment>
<sequence length="117" mass="12071">MASSMLLKVTCLAMICLVLGIPLANAAPSCPAVAQTLTPCLPHVSNPGPSPPQPCCNRVKTLNSQAKTTQDRHHVCGCLKSLMAGIPGLNLPAFASVAKDCGVDIGYIISPNTDCSK</sequence>
<evidence type="ECO:0000313" key="9">
    <source>
        <dbReference type="EnsemblPlants" id="AES79811"/>
    </source>
</evidence>
<dbReference type="GO" id="GO:0006869">
    <property type="term" value="P:lipid transport"/>
    <property type="evidence" value="ECO:0007669"/>
    <property type="project" value="InterPro"/>
</dbReference>
<dbReference type="CDD" id="cd01960">
    <property type="entry name" value="nsLTP1"/>
    <property type="match status" value="1"/>
</dbReference>
<keyword evidence="4" id="KW-0813">Transport</keyword>
<dbReference type="KEGG" id="mtr:11435832"/>
<reference evidence="7 10" key="2">
    <citation type="journal article" date="2014" name="BMC Genomics">
        <title>An improved genome release (version Mt4.0) for the model legume Medicago truncatula.</title>
        <authorList>
            <person name="Tang H."/>
            <person name="Krishnakumar V."/>
            <person name="Bidwell S."/>
            <person name="Rosen B."/>
            <person name="Chan A."/>
            <person name="Zhou S."/>
            <person name="Gentzbittel L."/>
            <person name="Childs K.L."/>
            <person name="Yandell M."/>
            <person name="Gundlach H."/>
            <person name="Mayer K.F."/>
            <person name="Schwartz D.C."/>
            <person name="Town C.D."/>
        </authorList>
    </citation>
    <scope>GENOME REANNOTATION</scope>
    <source>
        <strain evidence="9 10">cv. Jemalong A17</strain>
    </source>
</reference>
<evidence type="ECO:0000256" key="2">
    <source>
        <dbReference type="ARBA" id="ARBA00022729"/>
    </source>
</evidence>
<evidence type="ECO:0000313" key="10">
    <source>
        <dbReference type="Proteomes" id="UP000002051"/>
    </source>
</evidence>
<dbReference type="OMA" id="CNVNIRY"/>
<dbReference type="PRINTS" id="PR00382">
    <property type="entry name" value="LIPIDTRNSFER"/>
</dbReference>
<evidence type="ECO:0000313" key="7">
    <source>
        <dbReference type="EMBL" id="AES79811.1"/>
    </source>
</evidence>
<feature type="chain" id="PRO_5014573904" description="Non-specific lipid-transfer protein" evidence="5">
    <location>
        <begin position="27"/>
        <end position="117"/>
    </location>
</feature>
<keyword evidence="2 5" id="KW-0732">Signal</keyword>
<dbReference type="EMBL" id="PSQE01000007">
    <property type="protein sequence ID" value="RHN46666.1"/>
    <property type="molecule type" value="Genomic_DNA"/>
</dbReference>
<dbReference type="Gene3D" id="1.10.110.10">
    <property type="entry name" value="Plant lipid-transfer and hydrophobic proteins"/>
    <property type="match status" value="1"/>
</dbReference>
<dbReference type="InterPro" id="IPR000528">
    <property type="entry name" value="Plant_nsLTP"/>
</dbReference>
<dbReference type="EMBL" id="CM001223">
    <property type="protein sequence ID" value="AES79811.1"/>
    <property type="molecule type" value="Genomic_DNA"/>
</dbReference>
<dbReference type="PaxDb" id="3880-AES79811"/>
<reference evidence="8" key="4">
    <citation type="journal article" date="2018" name="Nat. Plants">
        <title>Whole-genome landscape of Medicago truncatula symbiotic genes.</title>
        <authorList>
            <person name="Pecrix Y."/>
            <person name="Gamas P."/>
            <person name="Carrere S."/>
        </authorList>
    </citation>
    <scope>NUCLEOTIDE SEQUENCE</scope>
    <source>
        <tissue evidence="8">Leaves</tissue>
    </source>
</reference>
<feature type="signal peptide" evidence="5">
    <location>
        <begin position="1"/>
        <end position="26"/>
    </location>
</feature>
<dbReference type="SMART" id="SM00499">
    <property type="entry name" value="AAI"/>
    <property type="match status" value="1"/>
</dbReference>
<evidence type="ECO:0000256" key="5">
    <source>
        <dbReference type="SAM" id="SignalP"/>
    </source>
</evidence>
<dbReference type="Proteomes" id="UP000265566">
    <property type="component" value="Chromosome 7"/>
</dbReference>
<dbReference type="HOGENOM" id="CLU_128423_0_0_1"/>
<evidence type="ECO:0000256" key="4">
    <source>
        <dbReference type="RuleBase" id="RU000628"/>
    </source>
</evidence>
<reference evidence="9" key="3">
    <citation type="submission" date="2015-04" db="UniProtKB">
        <authorList>
            <consortium name="EnsemblPlants"/>
        </authorList>
    </citation>
    <scope>IDENTIFICATION</scope>
    <source>
        <strain evidence="9">cv. Jemalong A17</strain>
    </source>
</reference>
<dbReference type="PANTHER" id="PTHR33076">
    <property type="entry name" value="NON-SPECIFIC LIPID-TRANSFER PROTEIN 2-RELATED"/>
    <property type="match status" value="1"/>
</dbReference>
<dbReference type="Pfam" id="PF00234">
    <property type="entry name" value="Tryp_alpha_amyl"/>
    <property type="match status" value="1"/>
</dbReference>
<reference evidence="7 10" key="1">
    <citation type="journal article" date="2011" name="Nature">
        <title>The Medicago genome provides insight into the evolution of rhizobial symbioses.</title>
        <authorList>
            <person name="Young N.D."/>
            <person name="Debelle F."/>
            <person name="Oldroyd G.E."/>
            <person name="Geurts R."/>
            <person name="Cannon S.B."/>
            <person name="Udvardi M.K."/>
            <person name="Benedito V.A."/>
            <person name="Mayer K.F."/>
            <person name="Gouzy J."/>
            <person name="Schoof H."/>
            <person name="Van de Peer Y."/>
            <person name="Proost S."/>
            <person name="Cook D.R."/>
            <person name="Meyers B.C."/>
            <person name="Spannagl M."/>
            <person name="Cheung F."/>
            <person name="De Mita S."/>
            <person name="Krishnakumar V."/>
            <person name="Gundlach H."/>
            <person name="Zhou S."/>
            <person name="Mudge J."/>
            <person name="Bharti A.K."/>
            <person name="Murray J.D."/>
            <person name="Naoumkina M.A."/>
            <person name="Rosen B."/>
            <person name="Silverstein K.A."/>
            <person name="Tang H."/>
            <person name="Rombauts S."/>
            <person name="Zhao P.X."/>
            <person name="Zhou P."/>
            <person name="Barbe V."/>
            <person name="Bardou P."/>
            <person name="Bechner M."/>
            <person name="Bellec A."/>
            <person name="Berger A."/>
            <person name="Berges H."/>
            <person name="Bidwell S."/>
            <person name="Bisseling T."/>
            <person name="Choisne N."/>
            <person name="Couloux A."/>
            <person name="Denny R."/>
            <person name="Deshpande S."/>
            <person name="Dai X."/>
            <person name="Doyle J.J."/>
            <person name="Dudez A.M."/>
            <person name="Farmer A.D."/>
            <person name="Fouteau S."/>
            <person name="Franken C."/>
            <person name="Gibelin C."/>
            <person name="Gish J."/>
            <person name="Goldstein S."/>
            <person name="Gonzalez A.J."/>
            <person name="Green P.J."/>
            <person name="Hallab A."/>
            <person name="Hartog M."/>
            <person name="Hua A."/>
            <person name="Humphray S.J."/>
            <person name="Jeong D.H."/>
            <person name="Jing Y."/>
            <person name="Jocker A."/>
            <person name="Kenton S.M."/>
            <person name="Kim D.J."/>
            <person name="Klee K."/>
            <person name="Lai H."/>
            <person name="Lang C."/>
            <person name="Lin S."/>
            <person name="Macmil S.L."/>
            <person name="Magdelenat G."/>
            <person name="Matthews L."/>
            <person name="McCorrison J."/>
            <person name="Monaghan E.L."/>
            <person name="Mun J.H."/>
            <person name="Najar F.Z."/>
            <person name="Nicholson C."/>
            <person name="Noirot C."/>
            <person name="O'Bleness M."/>
            <person name="Paule C.R."/>
            <person name="Poulain J."/>
            <person name="Prion F."/>
            <person name="Qin B."/>
            <person name="Qu C."/>
            <person name="Retzel E.F."/>
            <person name="Riddle C."/>
            <person name="Sallet E."/>
            <person name="Samain S."/>
            <person name="Samson N."/>
            <person name="Sanders I."/>
            <person name="Saurat O."/>
            <person name="Scarpelli C."/>
            <person name="Schiex T."/>
            <person name="Segurens B."/>
            <person name="Severin A.J."/>
            <person name="Sherrier D.J."/>
            <person name="Shi R."/>
            <person name="Sims S."/>
            <person name="Singer S.R."/>
            <person name="Sinharoy S."/>
            <person name="Sterck L."/>
            <person name="Viollet A."/>
            <person name="Wang B.B."/>
            <person name="Wang K."/>
            <person name="Wang M."/>
            <person name="Wang X."/>
            <person name="Warfsmann J."/>
            <person name="Weissenbach J."/>
            <person name="White D.D."/>
            <person name="White J.D."/>
            <person name="Wiley G.B."/>
            <person name="Wincker P."/>
            <person name="Xing Y."/>
            <person name="Yang L."/>
            <person name="Yao Z."/>
            <person name="Ying F."/>
            <person name="Zhai J."/>
            <person name="Zhou L."/>
            <person name="Zuber A."/>
            <person name="Denarie J."/>
            <person name="Dixon R.A."/>
            <person name="May G.D."/>
            <person name="Schwartz D.C."/>
            <person name="Rogers J."/>
            <person name="Quetier F."/>
            <person name="Town C.D."/>
            <person name="Roe B.A."/>
        </authorList>
    </citation>
    <scope>NUCLEOTIDE SEQUENCE [LARGE SCALE GENOMIC DNA]</scope>
    <source>
        <strain evidence="7">A17</strain>
        <strain evidence="9 10">cv. Jemalong A17</strain>
    </source>
</reference>
<dbReference type="STRING" id="3880.G7KX51"/>
<dbReference type="GO" id="GO:0008289">
    <property type="term" value="F:lipid binding"/>
    <property type="evidence" value="ECO:0007669"/>
    <property type="project" value="UniProtKB-KW"/>
</dbReference>
<dbReference type="SUPFAM" id="SSF47699">
    <property type="entry name" value="Bifunctional inhibitor/lipid-transfer protein/seed storage 2S albumin"/>
    <property type="match status" value="1"/>
</dbReference>
<dbReference type="Proteomes" id="UP000002051">
    <property type="component" value="Unassembled WGS sequence"/>
</dbReference>
<protein>
    <recommendedName>
        <fullName evidence="4">Non-specific lipid-transfer protein</fullName>
    </recommendedName>
</protein>
<evidence type="ECO:0000313" key="8">
    <source>
        <dbReference type="EMBL" id="RHN46666.1"/>
    </source>
</evidence>
<dbReference type="InterPro" id="IPR016140">
    <property type="entry name" value="Bifunc_inhib/LTP/seed_store"/>
</dbReference>
<dbReference type="AlphaFoldDB" id="G7KX51"/>
<name>G7KX51_MEDTR</name>
<evidence type="ECO:0000259" key="6">
    <source>
        <dbReference type="SMART" id="SM00499"/>
    </source>
</evidence>
<dbReference type="InterPro" id="IPR036312">
    <property type="entry name" value="Bifun_inhib/LTP/seed_sf"/>
</dbReference>